<feature type="region of interest" description="Disordered" evidence="1">
    <location>
        <begin position="87"/>
        <end position="133"/>
    </location>
</feature>
<organism evidence="2 3">
    <name type="scientific">Phytophthora nicotianae P1976</name>
    <dbReference type="NCBI Taxonomy" id="1317066"/>
    <lineage>
        <taxon>Eukaryota</taxon>
        <taxon>Sar</taxon>
        <taxon>Stramenopiles</taxon>
        <taxon>Oomycota</taxon>
        <taxon>Peronosporomycetes</taxon>
        <taxon>Peronosporales</taxon>
        <taxon>Peronosporaceae</taxon>
        <taxon>Phytophthora</taxon>
    </lineage>
</organism>
<feature type="compositionally biased region" description="Basic and acidic residues" evidence="1">
    <location>
        <begin position="162"/>
        <end position="182"/>
    </location>
</feature>
<evidence type="ECO:0000313" key="2">
    <source>
        <dbReference type="EMBL" id="ETO78826.1"/>
    </source>
</evidence>
<dbReference type="EMBL" id="ANJA01001174">
    <property type="protein sequence ID" value="ETO78826.1"/>
    <property type="molecule type" value="Genomic_DNA"/>
</dbReference>
<name>A0A081AIW5_PHYNI</name>
<reference evidence="2 3" key="1">
    <citation type="submission" date="2013-11" db="EMBL/GenBank/DDBJ databases">
        <title>The Genome Sequence of Phytophthora parasitica P1976.</title>
        <authorList>
            <consortium name="The Broad Institute Genomics Platform"/>
            <person name="Russ C."/>
            <person name="Tyler B."/>
            <person name="Panabieres F."/>
            <person name="Shan W."/>
            <person name="Tripathy S."/>
            <person name="Grunwald N."/>
            <person name="Machado M."/>
            <person name="Johnson C.S."/>
            <person name="Walker B."/>
            <person name="Young S."/>
            <person name="Zeng Q."/>
            <person name="Gargeya S."/>
            <person name="Fitzgerald M."/>
            <person name="Haas B."/>
            <person name="Abouelleil A."/>
            <person name="Allen A.W."/>
            <person name="Alvarado L."/>
            <person name="Arachchi H.M."/>
            <person name="Berlin A.M."/>
            <person name="Chapman S.B."/>
            <person name="Gainer-Dewar J."/>
            <person name="Goldberg J."/>
            <person name="Griggs A."/>
            <person name="Gujja S."/>
            <person name="Hansen M."/>
            <person name="Howarth C."/>
            <person name="Imamovic A."/>
            <person name="Ireland A."/>
            <person name="Larimer J."/>
            <person name="McCowan C."/>
            <person name="Murphy C."/>
            <person name="Pearson M."/>
            <person name="Poon T.W."/>
            <person name="Priest M."/>
            <person name="Roberts A."/>
            <person name="Saif S."/>
            <person name="Shea T."/>
            <person name="Sisk P."/>
            <person name="Sykes S."/>
            <person name="Wortman J."/>
            <person name="Nusbaum C."/>
            <person name="Birren B."/>
        </authorList>
    </citation>
    <scope>NUCLEOTIDE SEQUENCE [LARGE SCALE GENOMIC DNA]</scope>
    <source>
        <strain evidence="2 3">P1976</strain>
    </source>
</reference>
<evidence type="ECO:0000256" key="1">
    <source>
        <dbReference type="SAM" id="MobiDB-lite"/>
    </source>
</evidence>
<evidence type="ECO:0000313" key="3">
    <source>
        <dbReference type="Proteomes" id="UP000028582"/>
    </source>
</evidence>
<dbReference type="AlphaFoldDB" id="A0A081AIW5"/>
<dbReference type="Proteomes" id="UP000028582">
    <property type="component" value="Unassembled WGS sequence"/>
</dbReference>
<protein>
    <submittedName>
        <fullName evidence="2">Uncharacterized protein</fullName>
    </submittedName>
</protein>
<feature type="region of interest" description="Disordered" evidence="1">
    <location>
        <begin position="162"/>
        <end position="186"/>
    </location>
</feature>
<accession>A0A081AIW5</accession>
<dbReference type="OrthoDB" id="92805at2759"/>
<comment type="caution">
    <text evidence="2">The sequence shown here is derived from an EMBL/GenBank/DDBJ whole genome shotgun (WGS) entry which is preliminary data.</text>
</comment>
<gene>
    <name evidence="2" type="ORF">F444_06331</name>
</gene>
<proteinExistence type="predicted"/>
<sequence length="205" mass="24330">MRSRMSASNMQPMSMWHWQERFEHVDVEDACRRQILKIRKSKSYSLWLKEKQASTQPSVQTLGGDDDNQEKQADIDAAFRDWLRRKRTSKKQKGAVDTKSSLQSWCKPPSLHVNPKTKKRSTRKAERTSLNEANKTLYLHRERSESENQQAYNAWLARVRQEDGVRRTQRRDELDRLEQQQREKHKKTWRKKVAVCAYSTLALNS</sequence>